<evidence type="ECO:0000313" key="2">
    <source>
        <dbReference type="EMBL" id="RBO83416.1"/>
    </source>
</evidence>
<protein>
    <submittedName>
        <fullName evidence="2">KilA domain-containing protein</fullName>
    </submittedName>
</protein>
<feature type="domain" description="KilA-N" evidence="1">
    <location>
        <begin position="1"/>
        <end position="101"/>
    </location>
</feature>
<sequence length="189" mass="21815">MENLTILSRNVRVHDELYSLNDLHKASGNEKRHEPNRFIRTEKIKELIQEIECYPEMGISVKAVRGGANKGTWACKELVYAYAMWISPKFHLHVIRAFDQVTNQQPKATNLNLDNVISDLPIGTRCLLYVDETGTHMMPIHNKSLVNIETVRHIQRDAKLLKNAVDDFRHRLMALSGEYSLEKLKQPLL</sequence>
<dbReference type="InterPro" id="IPR017880">
    <property type="entry name" value="KilA_N"/>
</dbReference>
<dbReference type="RefSeq" id="WP_113874366.1">
    <property type="nucleotide sequence ID" value="NZ_QNRF01000004.1"/>
</dbReference>
<comment type="caution">
    <text evidence="2">The sequence shown here is derived from an EMBL/GenBank/DDBJ whole genome shotgun (WGS) entry which is preliminary data.</text>
</comment>
<dbReference type="EMBL" id="QNRF01000004">
    <property type="protein sequence ID" value="RBO83416.1"/>
    <property type="molecule type" value="Genomic_DNA"/>
</dbReference>
<evidence type="ECO:0000259" key="1">
    <source>
        <dbReference type="PROSITE" id="PS51301"/>
    </source>
</evidence>
<evidence type="ECO:0000313" key="3">
    <source>
        <dbReference type="Proteomes" id="UP000252086"/>
    </source>
</evidence>
<dbReference type="AlphaFoldDB" id="A0A366D0F8"/>
<proteinExistence type="predicted"/>
<organism evidence="2 3">
    <name type="scientific">Marinomonas aquiplantarum</name>
    <dbReference type="NCBI Taxonomy" id="491951"/>
    <lineage>
        <taxon>Bacteria</taxon>
        <taxon>Pseudomonadati</taxon>
        <taxon>Pseudomonadota</taxon>
        <taxon>Gammaproteobacteria</taxon>
        <taxon>Oceanospirillales</taxon>
        <taxon>Oceanospirillaceae</taxon>
        <taxon>Marinomonas</taxon>
    </lineage>
</organism>
<reference evidence="2 3" key="1">
    <citation type="submission" date="2018-06" db="EMBL/GenBank/DDBJ databases">
        <title>Genomic Encyclopedia of Type Strains, Phase III (KMG-III): the genomes of soil and plant-associated and newly described type strains.</title>
        <authorList>
            <person name="Whitman W."/>
        </authorList>
    </citation>
    <scope>NUCLEOTIDE SEQUENCE [LARGE SCALE GENOMIC DNA]</scope>
    <source>
        <strain evidence="2 3">CECT 7732</strain>
    </source>
</reference>
<dbReference type="OrthoDB" id="5298460at2"/>
<dbReference type="PROSITE" id="PS51301">
    <property type="entry name" value="KILA_N"/>
    <property type="match status" value="1"/>
</dbReference>
<dbReference type="Proteomes" id="UP000252086">
    <property type="component" value="Unassembled WGS sequence"/>
</dbReference>
<accession>A0A366D0F8</accession>
<dbReference type="SMART" id="SM01252">
    <property type="entry name" value="KilA-N"/>
    <property type="match status" value="1"/>
</dbReference>
<keyword evidence="3" id="KW-1185">Reference proteome</keyword>
<dbReference type="InterPro" id="IPR018004">
    <property type="entry name" value="KilA/APSES_HTH"/>
</dbReference>
<dbReference type="Pfam" id="PF04383">
    <property type="entry name" value="KilA-N"/>
    <property type="match status" value="1"/>
</dbReference>
<name>A0A366D0F8_9GAMM</name>
<gene>
    <name evidence="2" type="ORF">DFP76_104235</name>
</gene>